<reference evidence="1 2" key="1">
    <citation type="journal article" date="2016" name="Nat. Commun.">
        <title>Thousands of microbial genomes shed light on interconnected biogeochemical processes in an aquifer system.</title>
        <authorList>
            <person name="Anantharaman K."/>
            <person name="Brown C.T."/>
            <person name="Hug L.A."/>
            <person name="Sharon I."/>
            <person name="Castelle C.J."/>
            <person name="Probst A.J."/>
            <person name="Thomas B.C."/>
            <person name="Singh A."/>
            <person name="Wilkins M.J."/>
            <person name="Karaoz U."/>
            <person name="Brodie E.L."/>
            <person name="Williams K.H."/>
            <person name="Hubbard S.S."/>
            <person name="Banfield J.F."/>
        </authorList>
    </citation>
    <scope>NUCLEOTIDE SEQUENCE [LARGE SCALE GENOMIC DNA]</scope>
</reference>
<dbReference type="AlphaFoldDB" id="A0A1F8EHS2"/>
<proteinExistence type="predicted"/>
<dbReference type="EMBL" id="MGJC01000024">
    <property type="protein sequence ID" value="OGM99595.1"/>
    <property type="molecule type" value="Genomic_DNA"/>
</dbReference>
<accession>A0A1F8EHS2</accession>
<evidence type="ECO:0000313" key="1">
    <source>
        <dbReference type="EMBL" id="OGM99595.1"/>
    </source>
</evidence>
<dbReference type="Proteomes" id="UP000177503">
    <property type="component" value="Unassembled WGS sequence"/>
</dbReference>
<comment type="caution">
    <text evidence="1">The sequence shown here is derived from an EMBL/GenBank/DDBJ whole genome shotgun (WGS) entry which is preliminary data.</text>
</comment>
<evidence type="ECO:0000313" key="2">
    <source>
        <dbReference type="Proteomes" id="UP000177503"/>
    </source>
</evidence>
<name>A0A1F8EHS2_9BACT</name>
<gene>
    <name evidence="1" type="ORF">A2736_01015</name>
</gene>
<sequence length="94" mass="10762">MAAGGGFGHGYFSVEKFRDPASVPSRFRHSNHPPVRAMIIRADSRWLSLRIICGAFWLKSELFLTKIRTANFDAPLRRRSLTLATQQKSFLHIF</sequence>
<protein>
    <submittedName>
        <fullName evidence="1">Uncharacterized protein</fullName>
    </submittedName>
</protein>
<organism evidence="1 2">
    <name type="scientific">Candidatus Yanofskybacteria bacterium RIFCSPHIGHO2_01_FULL_41_27</name>
    <dbReference type="NCBI Taxonomy" id="1802662"/>
    <lineage>
        <taxon>Bacteria</taxon>
        <taxon>Candidatus Yanofskyibacteriota</taxon>
    </lineage>
</organism>